<dbReference type="OrthoDB" id="8779121at2"/>
<keyword evidence="3" id="KW-1185">Reference proteome</keyword>
<keyword evidence="1" id="KW-0732">Signal</keyword>
<proteinExistence type="predicted"/>
<protein>
    <recommendedName>
        <fullName evidence="4">DUF3617 family protein</fullName>
    </recommendedName>
</protein>
<feature type="signal peptide" evidence="1">
    <location>
        <begin position="1"/>
        <end position="18"/>
    </location>
</feature>
<evidence type="ECO:0008006" key="4">
    <source>
        <dbReference type="Google" id="ProtNLM"/>
    </source>
</evidence>
<accession>A0A6L6Q314</accession>
<organism evidence="2 3">
    <name type="scientific">Pseudoduganella ginsengisoli</name>
    <dbReference type="NCBI Taxonomy" id="1462440"/>
    <lineage>
        <taxon>Bacteria</taxon>
        <taxon>Pseudomonadati</taxon>
        <taxon>Pseudomonadota</taxon>
        <taxon>Betaproteobacteria</taxon>
        <taxon>Burkholderiales</taxon>
        <taxon>Oxalobacteraceae</taxon>
        <taxon>Telluria group</taxon>
        <taxon>Pseudoduganella</taxon>
    </lineage>
</organism>
<evidence type="ECO:0000313" key="2">
    <source>
        <dbReference type="EMBL" id="MTW03809.1"/>
    </source>
</evidence>
<feature type="chain" id="PRO_5027003325" description="DUF3617 family protein" evidence="1">
    <location>
        <begin position="19"/>
        <end position="156"/>
    </location>
</feature>
<comment type="caution">
    <text evidence="2">The sequence shown here is derived from an EMBL/GenBank/DDBJ whole genome shotgun (WGS) entry which is preliminary data.</text>
</comment>
<evidence type="ECO:0000313" key="3">
    <source>
        <dbReference type="Proteomes" id="UP000484015"/>
    </source>
</evidence>
<reference evidence="2 3" key="1">
    <citation type="submission" date="2019-11" db="EMBL/GenBank/DDBJ databases">
        <title>Type strains purchased from KCTC, JCM and DSMZ.</title>
        <authorList>
            <person name="Lu H."/>
        </authorList>
    </citation>
    <scope>NUCLEOTIDE SEQUENCE [LARGE SCALE GENOMIC DNA]</scope>
    <source>
        <strain evidence="2 3">KCTC 42409</strain>
    </source>
</reference>
<evidence type="ECO:0000256" key="1">
    <source>
        <dbReference type="SAM" id="SignalP"/>
    </source>
</evidence>
<dbReference type="AlphaFoldDB" id="A0A6L6Q314"/>
<gene>
    <name evidence="2" type="ORF">GM668_17130</name>
</gene>
<dbReference type="Proteomes" id="UP000484015">
    <property type="component" value="Unassembled WGS sequence"/>
</dbReference>
<name>A0A6L6Q314_9BURK</name>
<dbReference type="RefSeq" id="WP_155440162.1">
    <property type="nucleotide sequence ID" value="NZ_WNLA01000011.1"/>
</dbReference>
<dbReference type="EMBL" id="WNLA01000011">
    <property type="protein sequence ID" value="MTW03809.1"/>
    <property type="molecule type" value="Genomic_DNA"/>
</dbReference>
<sequence>MKQLAALLALLWASAASAATPLTDRLAYEGAQNSVVMAGKPTLPVPPSEQLTALRQRRQCSAGGPAAHWAIIDSTLYLTHFTDCGSTVPLGAVYEGVTAPLVATWISGELQTGRGAVICFTVEKGAVSDTMVTFTVDRGIVTDVEERDNSGNCPER</sequence>